<organism evidence="1 2">
    <name type="scientific">Trichonephila inaurata madagascariensis</name>
    <dbReference type="NCBI Taxonomy" id="2747483"/>
    <lineage>
        <taxon>Eukaryota</taxon>
        <taxon>Metazoa</taxon>
        <taxon>Ecdysozoa</taxon>
        <taxon>Arthropoda</taxon>
        <taxon>Chelicerata</taxon>
        <taxon>Arachnida</taxon>
        <taxon>Araneae</taxon>
        <taxon>Araneomorphae</taxon>
        <taxon>Entelegynae</taxon>
        <taxon>Araneoidea</taxon>
        <taxon>Nephilidae</taxon>
        <taxon>Trichonephila</taxon>
        <taxon>Trichonephila inaurata</taxon>
    </lineage>
</organism>
<dbReference type="OrthoDB" id="1101576at2759"/>
<dbReference type="PANTHER" id="PTHR45913:SF11">
    <property type="entry name" value="EPM2A-INTERACTING PROTEIN 1"/>
    <property type="match status" value="1"/>
</dbReference>
<dbReference type="PANTHER" id="PTHR45913">
    <property type="entry name" value="EPM2A-INTERACTING PROTEIN 1"/>
    <property type="match status" value="1"/>
</dbReference>
<name>A0A8X7C337_9ARAC</name>
<evidence type="ECO:0000313" key="2">
    <source>
        <dbReference type="Proteomes" id="UP000886998"/>
    </source>
</evidence>
<gene>
    <name evidence="1" type="primary">X975_19654</name>
    <name evidence="1" type="ORF">TNIN_365701</name>
</gene>
<protein>
    <submittedName>
        <fullName evidence="1">General transcription factor II-I repeat domain-containing protein 2</fullName>
    </submittedName>
</protein>
<accession>A0A8X7C337</accession>
<reference evidence="1" key="1">
    <citation type="submission" date="2020-08" db="EMBL/GenBank/DDBJ databases">
        <title>Multicomponent nature underlies the extraordinary mechanical properties of spider dragline silk.</title>
        <authorList>
            <person name="Kono N."/>
            <person name="Nakamura H."/>
            <person name="Mori M."/>
            <person name="Yoshida Y."/>
            <person name="Ohtoshi R."/>
            <person name="Malay A.D."/>
            <person name="Moran D.A.P."/>
            <person name="Tomita M."/>
            <person name="Numata K."/>
            <person name="Arakawa K."/>
        </authorList>
    </citation>
    <scope>NUCLEOTIDE SEQUENCE</scope>
</reference>
<evidence type="ECO:0000313" key="1">
    <source>
        <dbReference type="EMBL" id="GFY52007.1"/>
    </source>
</evidence>
<dbReference type="EMBL" id="BMAV01008410">
    <property type="protein sequence ID" value="GFY52007.1"/>
    <property type="molecule type" value="Genomic_DNA"/>
</dbReference>
<sequence length="90" mass="10322">MTGVPNHVLHCITHQQSLCGKFLDIAKVLKPVISEVNVIRSTGLNHRHFREFIEDIGENDLPCHTVVSWLSCGKVMRRVFELRAQIEIIF</sequence>
<comment type="caution">
    <text evidence="1">The sequence shown here is derived from an EMBL/GenBank/DDBJ whole genome shotgun (WGS) entry which is preliminary data.</text>
</comment>
<proteinExistence type="predicted"/>
<keyword evidence="2" id="KW-1185">Reference proteome</keyword>
<dbReference type="Proteomes" id="UP000886998">
    <property type="component" value="Unassembled WGS sequence"/>
</dbReference>
<dbReference type="AlphaFoldDB" id="A0A8X7C337"/>